<evidence type="ECO:0000256" key="1">
    <source>
        <dbReference type="ARBA" id="ARBA00022605"/>
    </source>
</evidence>
<dbReference type="RefSeq" id="XP_025379203.1">
    <property type="nucleotide sequence ID" value="XM_025523474.1"/>
</dbReference>
<feature type="region of interest" description="Disordered" evidence="4">
    <location>
        <begin position="522"/>
        <end position="545"/>
    </location>
</feature>
<evidence type="ECO:0000313" key="7">
    <source>
        <dbReference type="Proteomes" id="UP000245768"/>
    </source>
</evidence>
<dbReference type="InParanoid" id="A0A316YW52"/>
<keyword evidence="3" id="KW-0315">Glutamine amidotransferase</keyword>
<dbReference type="Pfam" id="PF13537">
    <property type="entry name" value="GATase_7"/>
    <property type="match status" value="1"/>
</dbReference>
<dbReference type="PANTHER" id="PTHR45937">
    <property type="entry name" value="ASPARAGINE SYNTHETASE DOMAIN-CONTAINING PROTEIN 1"/>
    <property type="match status" value="1"/>
</dbReference>
<proteinExistence type="predicted"/>
<dbReference type="CDD" id="cd01991">
    <property type="entry name" value="Asn_synthase_B_C"/>
    <property type="match status" value="1"/>
</dbReference>
<keyword evidence="7" id="KW-1185">Reference proteome</keyword>
<keyword evidence="2" id="KW-0061">Asparagine biosynthesis</keyword>
<dbReference type="PROSITE" id="PS51278">
    <property type="entry name" value="GATASE_TYPE_2"/>
    <property type="match status" value="1"/>
</dbReference>
<accession>A0A316YW52</accession>
<keyword evidence="1" id="KW-0028">Amino-acid biosynthesis</keyword>
<reference evidence="6 7" key="1">
    <citation type="journal article" date="2018" name="Mol. Biol. Evol.">
        <title>Broad Genomic Sampling Reveals a Smut Pathogenic Ancestry of the Fungal Clade Ustilaginomycotina.</title>
        <authorList>
            <person name="Kijpornyongpan T."/>
            <person name="Mondo S.J."/>
            <person name="Barry K."/>
            <person name="Sandor L."/>
            <person name="Lee J."/>
            <person name="Lipzen A."/>
            <person name="Pangilinan J."/>
            <person name="LaButti K."/>
            <person name="Hainaut M."/>
            <person name="Henrissat B."/>
            <person name="Grigoriev I.V."/>
            <person name="Spatafora J.W."/>
            <person name="Aime M.C."/>
        </authorList>
    </citation>
    <scope>NUCLEOTIDE SEQUENCE [LARGE SCALE GENOMIC DNA]</scope>
    <source>
        <strain evidence="6 7">MCA 4198</strain>
    </source>
</reference>
<dbReference type="Gene3D" id="3.60.20.10">
    <property type="entry name" value="Glutamine Phosphoribosylpyrophosphate, subunit 1, domain 1"/>
    <property type="match status" value="1"/>
</dbReference>
<dbReference type="Pfam" id="PF00733">
    <property type="entry name" value="Asn_synthase"/>
    <property type="match status" value="2"/>
</dbReference>
<dbReference type="SUPFAM" id="SSF52402">
    <property type="entry name" value="Adenine nucleotide alpha hydrolases-like"/>
    <property type="match status" value="1"/>
</dbReference>
<dbReference type="InterPro" id="IPR029055">
    <property type="entry name" value="Ntn_hydrolases_N"/>
</dbReference>
<gene>
    <name evidence="6" type="ORF">FA10DRAFT_278665</name>
</gene>
<dbReference type="SUPFAM" id="SSF56235">
    <property type="entry name" value="N-terminal nucleophile aminohydrolases (Ntn hydrolases)"/>
    <property type="match status" value="1"/>
</dbReference>
<evidence type="ECO:0000256" key="2">
    <source>
        <dbReference type="ARBA" id="ARBA00022888"/>
    </source>
</evidence>
<dbReference type="GO" id="GO:0006529">
    <property type="term" value="P:asparagine biosynthetic process"/>
    <property type="evidence" value="ECO:0007669"/>
    <property type="project" value="UniProtKB-KW"/>
</dbReference>
<dbReference type="Gene3D" id="3.40.50.620">
    <property type="entry name" value="HUPs"/>
    <property type="match status" value="1"/>
</dbReference>
<evidence type="ECO:0000256" key="3">
    <source>
        <dbReference type="ARBA" id="ARBA00022962"/>
    </source>
</evidence>
<dbReference type="Proteomes" id="UP000245768">
    <property type="component" value="Unassembled WGS sequence"/>
</dbReference>
<dbReference type="InterPro" id="IPR017932">
    <property type="entry name" value="GATase_2_dom"/>
</dbReference>
<dbReference type="InterPro" id="IPR014729">
    <property type="entry name" value="Rossmann-like_a/b/a_fold"/>
</dbReference>
<dbReference type="PANTHER" id="PTHR45937:SF1">
    <property type="entry name" value="ASPARAGINE SYNTHETASE DOMAIN-CONTAINING PROTEIN 1"/>
    <property type="match status" value="1"/>
</dbReference>
<feature type="domain" description="Glutamine amidotransferase type-2" evidence="5">
    <location>
        <begin position="2"/>
        <end position="193"/>
    </location>
</feature>
<dbReference type="GeneID" id="37045390"/>
<dbReference type="EMBL" id="KZ819635">
    <property type="protein sequence ID" value="PWN92005.1"/>
    <property type="molecule type" value="Genomic_DNA"/>
</dbReference>
<dbReference type="STRING" id="215250.A0A316YW52"/>
<dbReference type="OrthoDB" id="10252281at2759"/>
<evidence type="ECO:0000313" key="6">
    <source>
        <dbReference type="EMBL" id="PWN92005.1"/>
    </source>
</evidence>
<organism evidence="6 7">
    <name type="scientific">Acaromyces ingoldii</name>
    <dbReference type="NCBI Taxonomy" id="215250"/>
    <lineage>
        <taxon>Eukaryota</taxon>
        <taxon>Fungi</taxon>
        <taxon>Dikarya</taxon>
        <taxon>Basidiomycota</taxon>
        <taxon>Ustilaginomycotina</taxon>
        <taxon>Exobasidiomycetes</taxon>
        <taxon>Exobasidiales</taxon>
        <taxon>Cryptobasidiaceae</taxon>
        <taxon>Acaromyces</taxon>
    </lineage>
</organism>
<evidence type="ECO:0000256" key="4">
    <source>
        <dbReference type="SAM" id="MobiDB-lite"/>
    </source>
</evidence>
<dbReference type="InterPro" id="IPR051857">
    <property type="entry name" value="Asn_synthetase_domain"/>
</dbReference>
<protein>
    <recommendedName>
        <fullName evidence="5">Glutamine amidotransferase type-2 domain-containing protein</fullName>
    </recommendedName>
</protein>
<sequence>MCGILLHARSLKEKRPTSWHALTRAIDERGPDASASRTLRCGECELDLHCSVLGLRGRSEATPQPVVSSNGQLLLCWNGEVFDWLEEEGQSLEQGENDALWLLAMLERRRDTGMSTQEALVEVLGRIEGPYAVLLIDTATGCIVYGRDPLGRRSLLTSKSQGGILICSVSGEGSRNETFEELDCAFLWTIDLTHGELQPTPLIRSQTVWTQRLQLAELVETPGATSSSSCDNDVALLRVLSDSVRRRVTFIRSPPSADETTPHVAVLFSGGLDCSVVAVLAHHHLAPEQPIDLLNVAFENPRVLSGKQDSDGDPFAVPDRKTGLATYQELRKVAPGRQWNFVQINVEHKDYMRQLDKITSLMVPSDSVMDLSIGAALYFSSRRTGILTDGRPYQSPARVLLSGLGADELLGGYSRHRKAYRNLGQRGLVEELQMDLDRLPTRNLGRDDRVLSSASIEARYPYLARPVLRFLCSLPVSSKMNLDLPEGQGDKILLRDAARRLGLVQCAGEKKRAIQFGARSAKMQAGQGGVKGHEKLLLSSSSPQR</sequence>
<dbReference type="AlphaFoldDB" id="A0A316YW52"/>
<evidence type="ECO:0000259" key="5">
    <source>
        <dbReference type="PROSITE" id="PS51278"/>
    </source>
</evidence>
<dbReference type="GO" id="GO:0004066">
    <property type="term" value="F:asparagine synthase (glutamine-hydrolyzing) activity"/>
    <property type="evidence" value="ECO:0007669"/>
    <property type="project" value="InterPro"/>
</dbReference>
<dbReference type="InterPro" id="IPR001962">
    <property type="entry name" value="Asn_synthase"/>
</dbReference>
<name>A0A316YW52_9BASI</name>
<dbReference type="FunCoup" id="A0A316YW52">
    <property type="interactions" value="305"/>
</dbReference>